<comment type="caution">
    <text evidence="5">The sequence shown here is derived from an EMBL/GenBank/DDBJ whole genome shotgun (WGS) entry which is preliminary data.</text>
</comment>
<dbReference type="PANTHER" id="PTHR21666">
    <property type="entry name" value="PEPTIDASE-RELATED"/>
    <property type="match status" value="1"/>
</dbReference>
<keyword evidence="6" id="KW-1185">Reference proteome</keyword>
<evidence type="ECO:0000256" key="3">
    <source>
        <dbReference type="SAM" id="SignalP"/>
    </source>
</evidence>
<evidence type="ECO:0000313" key="5">
    <source>
        <dbReference type="EMBL" id="GEK16287.1"/>
    </source>
</evidence>
<feature type="domain" description="M23ase beta-sheet core" evidence="4">
    <location>
        <begin position="101"/>
        <end position="195"/>
    </location>
</feature>
<evidence type="ECO:0000259" key="4">
    <source>
        <dbReference type="Pfam" id="PF01551"/>
    </source>
</evidence>
<dbReference type="InterPro" id="IPR050570">
    <property type="entry name" value="Cell_wall_metabolism_enzyme"/>
</dbReference>
<keyword evidence="1 3" id="KW-0732">Signal</keyword>
<dbReference type="CDD" id="cd12797">
    <property type="entry name" value="M23_peptidase"/>
    <property type="match status" value="1"/>
</dbReference>
<sequence>MTSAPAPSAPARRTPAVRAASGRRLLLALLLVAAPACAPAVAQPDAPTTARPSAVRAGDAPAGADPAGADTVGAAAGYALPADPTHVLRAFEPPPQPWAAGHRGVDLAVVPGQQVAAPQSGVVAFAGAVAGRGVVTLRHDDGLTSSLEPVAASVAVGTPVGRGAPVGVVDGDGHCGGPTCLHWGVRTAPDRYVDPLGLVRGTGPVVLLPG</sequence>
<feature type="region of interest" description="Disordered" evidence="2">
    <location>
        <begin position="41"/>
        <end position="66"/>
    </location>
</feature>
<feature type="chain" id="PRO_5022086821" description="M23ase beta-sheet core domain-containing protein" evidence="3">
    <location>
        <begin position="43"/>
        <end position="210"/>
    </location>
</feature>
<dbReference type="SUPFAM" id="SSF51261">
    <property type="entry name" value="Duplicated hybrid motif"/>
    <property type="match status" value="1"/>
</dbReference>
<dbReference type="RefSeq" id="WP_246783632.1">
    <property type="nucleotide sequence ID" value="NZ_BJUA01000001.1"/>
</dbReference>
<reference evidence="5 6" key="1">
    <citation type="submission" date="2019-07" db="EMBL/GenBank/DDBJ databases">
        <title>Whole genome shotgun sequence of Cellulomonas persica NBRC 101101.</title>
        <authorList>
            <person name="Hosoyama A."/>
            <person name="Uohara A."/>
            <person name="Ohji S."/>
            <person name="Ichikawa N."/>
        </authorList>
    </citation>
    <scope>NUCLEOTIDE SEQUENCE [LARGE SCALE GENOMIC DNA]</scope>
    <source>
        <strain evidence="5 6">NBRC 101101</strain>
    </source>
</reference>
<dbReference type="Gene3D" id="2.70.70.10">
    <property type="entry name" value="Glucose Permease (Domain IIA)"/>
    <property type="match status" value="1"/>
</dbReference>
<feature type="signal peptide" evidence="3">
    <location>
        <begin position="1"/>
        <end position="42"/>
    </location>
</feature>
<accession>A0A510UNQ3</accession>
<evidence type="ECO:0000256" key="1">
    <source>
        <dbReference type="ARBA" id="ARBA00022729"/>
    </source>
</evidence>
<dbReference type="EMBL" id="BJUA01000001">
    <property type="protein sequence ID" value="GEK16287.1"/>
    <property type="molecule type" value="Genomic_DNA"/>
</dbReference>
<protein>
    <recommendedName>
        <fullName evidence="4">M23ase beta-sheet core domain-containing protein</fullName>
    </recommendedName>
</protein>
<dbReference type="PANTHER" id="PTHR21666:SF289">
    <property type="entry name" value="L-ALA--D-GLU ENDOPEPTIDASE"/>
    <property type="match status" value="1"/>
</dbReference>
<dbReference type="Pfam" id="PF01551">
    <property type="entry name" value="Peptidase_M23"/>
    <property type="match status" value="1"/>
</dbReference>
<dbReference type="AlphaFoldDB" id="A0A510UNQ3"/>
<evidence type="ECO:0000313" key="6">
    <source>
        <dbReference type="Proteomes" id="UP000321386"/>
    </source>
</evidence>
<feature type="compositionally biased region" description="Low complexity" evidence="2">
    <location>
        <begin position="54"/>
        <end position="66"/>
    </location>
</feature>
<gene>
    <name evidence="5" type="ORF">CPE01_00200</name>
</gene>
<proteinExistence type="predicted"/>
<organism evidence="5 6">
    <name type="scientific">Cellulomonas persica</name>
    <dbReference type="NCBI Taxonomy" id="76861"/>
    <lineage>
        <taxon>Bacteria</taxon>
        <taxon>Bacillati</taxon>
        <taxon>Actinomycetota</taxon>
        <taxon>Actinomycetes</taxon>
        <taxon>Micrococcales</taxon>
        <taxon>Cellulomonadaceae</taxon>
        <taxon>Cellulomonas</taxon>
    </lineage>
</organism>
<name>A0A510UNQ3_9CELL</name>
<dbReference type="Proteomes" id="UP000321386">
    <property type="component" value="Unassembled WGS sequence"/>
</dbReference>
<dbReference type="InterPro" id="IPR016047">
    <property type="entry name" value="M23ase_b-sheet_dom"/>
</dbReference>
<evidence type="ECO:0000256" key="2">
    <source>
        <dbReference type="SAM" id="MobiDB-lite"/>
    </source>
</evidence>
<dbReference type="GO" id="GO:0004222">
    <property type="term" value="F:metalloendopeptidase activity"/>
    <property type="evidence" value="ECO:0007669"/>
    <property type="project" value="TreeGrafter"/>
</dbReference>
<dbReference type="InterPro" id="IPR011055">
    <property type="entry name" value="Dup_hybrid_motif"/>
</dbReference>